<comment type="caution">
    <text evidence="2">The sequence shown here is derived from an EMBL/GenBank/DDBJ whole genome shotgun (WGS) entry which is preliminary data.</text>
</comment>
<evidence type="ECO:0000313" key="2">
    <source>
        <dbReference type="EMBL" id="MFD2112750.1"/>
    </source>
</evidence>
<evidence type="ECO:0000313" key="3">
    <source>
        <dbReference type="Proteomes" id="UP001597337"/>
    </source>
</evidence>
<reference evidence="3" key="1">
    <citation type="journal article" date="2019" name="Int. J. Syst. Evol. Microbiol.">
        <title>The Global Catalogue of Microorganisms (GCM) 10K type strain sequencing project: providing services to taxonomists for standard genome sequencing and annotation.</title>
        <authorList>
            <consortium name="The Broad Institute Genomics Platform"/>
            <consortium name="The Broad Institute Genome Sequencing Center for Infectious Disease"/>
            <person name="Wu L."/>
            <person name="Ma J."/>
        </authorList>
    </citation>
    <scope>NUCLEOTIDE SEQUENCE [LARGE SCALE GENOMIC DNA]</scope>
    <source>
        <strain evidence="3">KACC 12597</strain>
    </source>
</reference>
<dbReference type="EMBL" id="JBHUHX010000036">
    <property type="protein sequence ID" value="MFD2112750.1"/>
    <property type="molecule type" value="Genomic_DNA"/>
</dbReference>
<dbReference type="SUPFAM" id="SSF50341">
    <property type="entry name" value="CheW-like"/>
    <property type="match status" value="1"/>
</dbReference>
<dbReference type="PROSITE" id="PS50851">
    <property type="entry name" value="CHEW"/>
    <property type="match status" value="1"/>
</dbReference>
<dbReference type="Gene3D" id="2.30.30.40">
    <property type="entry name" value="SH3 Domains"/>
    <property type="match status" value="1"/>
</dbReference>
<name>A0ABW4YAU2_9GAMM</name>
<gene>
    <name evidence="2" type="ORF">ACFSJC_12960</name>
</gene>
<dbReference type="PANTHER" id="PTHR22617:SF23">
    <property type="entry name" value="CHEMOTAXIS PROTEIN CHEW"/>
    <property type="match status" value="1"/>
</dbReference>
<dbReference type="Gene3D" id="2.40.50.180">
    <property type="entry name" value="CheA-289, Domain 4"/>
    <property type="match status" value="1"/>
</dbReference>
<dbReference type="InterPro" id="IPR002545">
    <property type="entry name" value="CheW-lke_dom"/>
</dbReference>
<dbReference type="InterPro" id="IPR039315">
    <property type="entry name" value="CheW"/>
</dbReference>
<dbReference type="SMART" id="SM00260">
    <property type="entry name" value="CheW"/>
    <property type="match status" value="1"/>
</dbReference>
<accession>A0ABW4YAU2</accession>
<dbReference type="RefSeq" id="WP_386027323.1">
    <property type="nucleotide sequence ID" value="NZ_JBHUHX010000036.1"/>
</dbReference>
<dbReference type="InterPro" id="IPR036061">
    <property type="entry name" value="CheW-like_dom_sf"/>
</dbReference>
<keyword evidence="3" id="KW-1185">Reference proteome</keyword>
<dbReference type="Proteomes" id="UP001597337">
    <property type="component" value="Unassembled WGS sequence"/>
</dbReference>
<protein>
    <submittedName>
        <fullName evidence="2">Chemotaxis protein CheW</fullName>
    </submittedName>
</protein>
<dbReference type="PANTHER" id="PTHR22617">
    <property type="entry name" value="CHEMOTAXIS SENSOR HISTIDINE KINASE-RELATED"/>
    <property type="match status" value="1"/>
</dbReference>
<evidence type="ECO:0000259" key="1">
    <source>
        <dbReference type="PROSITE" id="PS50851"/>
    </source>
</evidence>
<dbReference type="Pfam" id="PF01584">
    <property type="entry name" value="CheW"/>
    <property type="match status" value="1"/>
</dbReference>
<sequence>MSISTASGPSEQDPLASALDPCRDADQSVVEVEAATVKFVIFAIDDMLFAFPGGNVAEILPLTTIHFVPGCPPSLEGVINVRGDITSVIRLGDLLGCPHAPDSRRAAILLGQSRGTNDVPMRSGLRVDRVEDVLDIVEESIRPPTDTLPEQLRGLATGIFQHHGHAVIVLDLERLFQDYRCALR</sequence>
<organism evidence="2 3">
    <name type="scientific">Thiorhodococcus fuscus</name>
    <dbReference type="NCBI Taxonomy" id="527200"/>
    <lineage>
        <taxon>Bacteria</taxon>
        <taxon>Pseudomonadati</taxon>
        <taxon>Pseudomonadota</taxon>
        <taxon>Gammaproteobacteria</taxon>
        <taxon>Chromatiales</taxon>
        <taxon>Chromatiaceae</taxon>
        <taxon>Thiorhodococcus</taxon>
    </lineage>
</organism>
<proteinExistence type="predicted"/>
<feature type="domain" description="CheW-like" evidence="1">
    <location>
        <begin position="36"/>
        <end position="181"/>
    </location>
</feature>